<evidence type="ECO:0000256" key="5">
    <source>
        <dbReference type="ARBA" id="ARBA00023316"/>
    </source>
</evidence>
<dbReference type="GO" id="GO:0009252">
    <property type="term" value="P:peptidoglycan biosynthetic process"/>
    <property type="evidence" value="ECO:0007669"/>
    <property type="project" value="UniProtKB-UniPathway"/>
</dbReference>
<dbReference type="PROSITE" id="PS52029">
    <property type="entry name" value="LD_TPASE"/>
    <property type="match status" value="1"/>
</dbReference>
<dbReference type="InterPro" id="IPR011990">
    <property type="entry name" value="TPR-like_helical_dom_sf"/>
</dbReference>
<dbReference type="Pfam" id="PF03734">
    <property type="entry name" value="YkuD"/>
    <property type="match status" value="1"/>
</dbReference>
<feature type="active site" description="Proton donor/acceptor" evidence="6">
    <location>
        <position position="244"/>
    </location>
</feature>
<feature type="domain" description="L,D-TPase catalytic" evidence="7">
    <location>
        <begin position="178"/>
        <end position="285"/>
    </location>
</feature>
<dbReference type="EMBL" id="QGGL01000005">
    <property type="protein sequence ID" value="PWK14495.1"/>
    <property type="molecule type" value="Genomic_DNA"/>
</dbReference>
<proteinExistence type="predicted"/>
<dbReference type="Gene3D" id="2.40.440.10">
    <property type="entry name" value="L,D-transpeptidase catalytic domain-like"/>
    <property type="match status" value="1"/>
</dbReference>
<feature type="active site" description="Nucleophile" evidence="6">
    <location>
        <position position="261"/>
    </location>
</feature>
<sequence>MNQPDFREQLKRHPHNGDLRYHFAKVLEQQGRLREAQEQYELAARDGHLASLIQLKQTTLKPLSDEIQVPASNGFRLRDLLQRMLAPLLLFLVAFHLLAEPLGLDRLISLFTVANTLPGDLPRLVVENARLRFHDTLGRDPKTLQELTQAQPVNFMSALSPDLLAASGCPCQLPEPGLELRFYPEANQLALGRGEEILAVYSVATGPPLPFVRSKVSRRVVNPNGGKGAWGTRGLELQEGYAIHGTNQLEAIGRGNITKGCLRLRNVDIETLYPYVSLGTPFAVLPGSPHKPTFPEGLPPLGELLHPRDEETPGVRYQWKQ</sequence>
<dbReference type="InterPro" id="IPR005490">
    <property type="entry name" value="LD_TPept_cat_dom"/>
</dbReference>
<keyword evidence="2" id="KW-0808">Transferase</keyword>
<dbReference type="OrthoDB" id="9787225at2"/>
<dbReference type="InterPro" id="IPR038063">
    <property type="entry name" value="Transpep_catalytic_dom"/>
</dbReference>
<dbReference type="CDD" id="cd16913">
    <property type="entry name" value="YkuD_like"/>
    <property type="match status" value="1"/>
</dbReference>
<evidence type="ECO:0000256" key="6">
    <source>
        <dbReference type="PROSITE-ProRule" id="PRU01373"/>
    </source>
</evidence>
<dbReference type="GO" id="GO:0016740">
    <property type="term" value="F:transferase activity"/>
    <property type="evidence" value="ECO:0007669"/>
    <property type="project" value="UniProtKB-KW"/>
</dbReference>
<evidence type="ECO:0000256" key="4">
    <source>
        <dbReference type="ARBA" id="ARBA00022984"/>
    </source>
</evidence>
<dbReference type="GO" id="GO:0008360">
    <property type="term" value="P:regulation of cell shape"/>
    <property type="evidence" value="ECO:0007669"/>
    <property type="project" value="UniProtKB-UniRule"/>
</dbReference>
<keyword evidence="3 6" id="KW-0133">Cell shape</keyword>
<keyword evidence="5 6" id="KW-0961">Cell wall biogenesis/degradation</keyword>
<comment type="pathway">
    <text evidence="1 6">Cell wall biogenesis; peptidoglycan biosynthesis.</text>
</comment>
<name>A0A316DAG6_9BACL</name>
<evidence type="ECO:0000259" key="7">
    <source>
        <dbReference type="PROSITE" id="PS52029"/>
    </source>
</evidence>
<keyword evidence="9" id="KW-1185">Reference proteome</keyword>
<dbReference type="AlphaFoldDB" id="A0A316DAG6"/>
<comment type="caution">
    <text evidence="8">The sequence shown here is derived from an EMBL/GenBank/DDBJ whole genome shotgun (WGS) entry which is preliminary data.</text>
</comment>
<reference evidence="8 9" key="1">
    <citation type="submission" date="2018-05" db="EMBL/GenBank/DDBJ databases">
        <title>Genomic Encyclopedia of Type Strains, Phase IV (KMG-IV): sequencing the most valuable type-strain genomes for metagenomic binning, comparative biology and taxonomic classification.</title>
        <authorList>
            <person name="Goeker M."/>
        </authorList>
    </citation>
    <scope>NUCLEOTIDE SEQUENCE [LARGE SCALE GENOMIC DNA]</scope>
    <source>
        <strain evidence="8 9">DSM 18773</strain>
    </source>
</reference>
<evidence type="ECO:0000256" key="2">
    <source>
        <dbReference type="ARBA" id="ARBA00022679"/>
    </source>
</evidence>
<evidence type="ECO:0000313" key="8">
    <source>
        <dbReference type="EMBL" id="PWK14495.1"/>
    </source>
</evidence>
<dbReference type="Proteomes" id="UP000245634">
    <property type="component" value="Unassembled WGS sequence"/>
</dbReference>
<dbReference type="Gene3D" id="1.25.40.10">
    <property type="entry name" value="Tetratricopeptide repeat domain"/>
    <property type="match status" value="1"/>
</dbReference>
<dbReference type="SUPFAM" id="SSF141523">
    <property type="entry name" value="L,D-transpeptidase catalytic domain-like"/>
    <property type="match status" value="1"/>
</dbReference>
<organism evidence="8 9">
    <name type="scientific">Tumebacillus permanentifrigoris</name>
    <dbReference type="NCBI Taxonomy" id="378543"/>
    <lineage>
        <taxon>Bacteria</taxon>
        <taxon>Bacillati</taxon>
        <taxon>Bacillota</taxon>
        <taxon>Bacilli</taxon>
        <taxon>Bacillales</taxon>
        <taxon>Alicyclobacillaceae</taxon>
        <taxon>Tumebacillus</taxon>
    </lineage>
</organism>
<dbReference type="GO" id="GO:0071555">
    <property type="term" value="P:cell wall organization"/>
    <property type="evidence" value="ECO:0007669"/>
    <property type="project" value="UniProtKB-UniRule"/>
</dbReference>
<evidence type="ECO:0000256" key="1">
    <source>
        <dbReference type="ARBA" id="ARBA00004752"/>
    </source>
</evidence>
<evidence type="ECO:0000313" key="9">
    <source>
        <dbReference type="Proteomes" id="UP000245634"/>
    </source>
</evidence>
<gene>
    <name evidence="8" type="ORF">C7459_105262</name>
</gene>
<accession>A0A316DAG6</accession>
<dbReference type="UniPathway" id="UPA00219"/>
<dbReference type="RefSeq" id="WP_109688043.1">
    <property type="nucleotide sequence ID" value="NZ_QGGL01000005.1"/>
</dbReference>
<protein>
    <submittedName>
        <fullName evidence="8">L,D-transpeptidase-like protein</fullName>
    </submittedName>
</protein>
<evidence type="ECO:0000256" key="3">
    <source>
        <dbReference type="ARBA" id="ARBA00022960"/>
    </source>
</evidence>
<keyword evidence="4 6" id="KW-0573">Peptidoglycan synthesis</keyword>